<dbReference type="PROSITE" id="PS00124">
    <property type="entry name" value="FBPASE"/>
    <property type="match status" value="1"/>
</dbReference>
<dbReference type="EMBL" id="VISO01000003">
    <property type="protein sequence ID" value="TVZ66194.1"/>
    <property type="molecule type" value="Genomic_DNA"/>
</dbReference>
<comment type="pathway">
    <text evidence="2">Carbohydrate biosynthesis; Calvin cycle.</text>
</comment>
<feature type="binding site" evidence="9">
    <location>
        <position position="268"/>
    </location>
    <ligand>
        <name>Mg(2+)</name>
        <dbReference type="ChEBI" id="CHEBI:18420"/>
        <label>2</label>
    </ligand>
</feature>
<dbReference type="GO" id="GO:0042132">
    <property type="term" value="F:fructose 1,6-bisphosphate 1-phosphatase activity"/>
    <property type="evidence" value="ECO:0007669"/>
    <property type="project" value="UniProtKB-UniRule"/>
</dbReference>
<dbReference type="Pfam" id="PF18913">
    <property type="entry name" value="FBPase_C"/>
    <property type="match status" value="1"/>
</dbReference>
<keyword evidence="6 9" id="KW-0378">Hydrolase</keyword>
<evidence type="ECO:0000259" key="11">
    <source>
        <dbReference type="Pfam" id="PF00316"/>
    </source>
</evidence>
<dbReference type="InterPro" id="IPR044015">
    <property type="entry name" value="FBPase_C_dom"/>
</dbReference>
<feature type="domain" description="Fructose-1-6-bisphosphatase class I N-terminal" evidence="11">
    <location>
        <begin position="22"/>
        <end position="181"/>
    </location>
</feature>
<comment type="subcellular location">
    <subcellularLocation>
        <location evidence="9">Cytoplasm</location>
    </subcellularLocation>
</comment>
<evidence type="ECO:0000313" key="14">
    <source>
        <dbReference type="Proteomes" id="UP000319824"/>
    </source>
</evidence>
<comment type="caution">
    <text evidence="9">Lacks conserved residue(s) required for the propagation of feature annotation.</text>
</comment>
<evidence type="ECO:0000259" key="12">
    <source>
        <dbReference type="Pfam" id="PF18913"/>
    </source>
</evidence>
<evidence type="ECO:0000256" key="4">
    <source>
        <dbReference type="ARBA" id="ARBA00022490"/>
    </source>
</evidence>
<dbReference type="GO" id="GO:0006094">
    <property type="term" value="P:gluconeogenesis"/>
    <property type="evidence" value="ECO:0007669"/>
    <property type="project" value="UniProtKB-UniRule"/>
</dbReference>
<proteinExistence type="inferred from homology"/>
<dbReference type="GO" id="GO:0030388">
    <property type="term" value="P:fructose 1,6-bisphosphate metabolic process"/>
    <property type="evidence" value="ECO:0007669"/>
    <property type="project" value="TreeGrafter"/>
</dbReference>
<evidence type="ECO:0000256" key="9">
    <source>
        <dbReference type="HAMAP-Rule" id="MF_01855"/>
    </source>
</evidence>
<feature type="binding site" evidence="9">
    <location>
        <position position="113"/>
    </location>
    <ligand>
        <name>Mg(2+)</name>
        <dbReference type="ChEBI" id="CHEBI:18420"/>
        <label>2</label>
    </ligand>
</feature>
<dbReference type="InterPro" id="IPR033391">
    <property type="entry name" value="FBPase_N"/>
</dbReference>
<dbReference type="CDD" id="cd00354">
    <property type="entry name" value="FBPase"/>
    <property type="match status" value="1"/>
</dbReference>
<dbReference type="GO" id="GO:0005986">
    <property type="term" value="P:sucrose biosynthetic process"/>
    <property type="evidence" value="ECO:0007669"/>
    <property type="project" value="TreeGrafter"/>
</dbReference>
<feature type="binding site" evidence="9">
    <location>
        <position position="110"/>
    </location>
    <ligand>
        <name>Mg(2+)</name>
        <dbReference type="ChEBI" id="CHEBI:18420"/>
        <label>1</label>
    </ligand>
</feature>
<keyword evidence="4 9" id="KW-0963">Cytoplasm</keyword>
<reference evidence="13 14" key="1">
    <citation type="submission" date="2019-06" db="EMBL/GenBank/DDBJ databases">
        <title>Pac Bio to generate improved reference genome sequences for organisms with transposon mutant libraries (support for FEBA project).</title>
        <authorList>
            <person name="Blow M."/>
        </authorList>
    </citation>
    <scope>NUCLEOTIDE SEQUENCE [LARGE SCALE GENOMIC DNA]</scope>
    <source>
        <strain evidence="13 14">USDA 1844</strain>
    </source>
</reference>
<sequence length="325" mass="34682">MRKGITSLASFLSQAVDDGVSPDLAEVVTALAAASLTIAQDIRKSNWMEADTSLGTVNIQGEVQKPLDVIASDRMMAALQPLAHVSFAVSEEVDEAVSLNTAGRYAVIFDPLDGSSNVDVNITVGSIFSVVEASTLDQILQPGRQQRFAAYAAYGPSTLFTLTLGNGVAVFGADHRGQYRLISQGHRVPAQNPEYAINASRKMDWPPGIAAFVSDCDLGETGPLARKHNMRWVGSMVAELHRILLRGGLFLYPGKSIDGPGKLRLLYEANPMSFILEAAGGVCSTGTQPILDVIPHGLHQRVGVLMGSASEMESLMSYIQANPGR</sequence>
<dbReference type="PANTHER" id="PTHR11556:SF35">
    <property type="entry name" value="SEDOHEPTULOSE-1,7-BISPHOSPHATASE, CHLOROPLASTIC"/>
    <property type="match status" value="1"/>
</dbReference>
<dbReference type="RefSeq" id="WP_028740093.1">
    <property type="nucleotide sequence ID" value="NZ_ATTQ01000020.1"/>
</dbReference>
<dbReference type="InterPro" id="IPR020548">
    <property type="entry name" value="Fructose_bisphosphatase_AS"/>
</dbReference>
<keyword evidence="5 9" id="KW-0479">Metal-binding</keyword>
<dbReference type="SUPFAM" id="SSF56655">
    <property type="entry name" value="Carbohydrate phosphatase"/>
    <property type="match status" value="1"/>
</dbReference>
<organism evidence="13 14">
    <name type="scientific">Rhizobium mongolense USDA 1844</name>
    <dbReference type="NCBI Taxonomy" id="1079460"/>
    <lineage>
        <taxon>Bacteria</taxon>
        <taxon>Pseudomonadati</taxon>
        <taxon>Pseudomonadota</taxon>
        <taxon>Alphaproteobacteria</taxon>
        <taxon>Hyphomicrobiales</taxon>
        <taxon>Rhizobiaceae</taxon>
        <taxon>Rhizobium/Agrobacterium group</taxon>
        <taxon>Rhizobium</taxon>
    </lineage>
</organism>
<comment type="catalytic activity">
    <reaction evidence="1 9">
        <text>beta-D-fructose 1,6-bisphosphate + H2O = beta-D-fructose 6-phosphate + phosphate</text>
        <dbReference type="Rhea" id="RHEA:11064"/>
        <dbReference type="ChEBI" id="CHEBI:15377"/>
        <dbReference type="ChEBI" id="CHEBI:32966"/>
        <dbReference type="ChEBI" id="CHEBI:43474"/>
        <dbReference type="ChEBI" id="CHEBI:57634"/>
        <dbReference type="EC" id="3.1.3.11"/>
    </reaction>
</comment>
<dbReference type="HAMAP" id="MF_01855">
    <property type="entry name" value="FBPase_class1"/>
    <property type="match status" value="1"/>
</dbReference>
<dbReference type="Gene3D" id="3.40.190.80">
    <property type="match status" value="1"/>
</dbReference>
<dbReference type="GO" id="GO:0006000">
    <property type="term" value="P:fructose metabolic process"/>
    <property type="evidence" value="ECO:0007669"/>
    <property type="project" value="TreeGrafter"/>
</dbReference>
<evidence type="ECO:0000256" key="8">
    <source>
        <dbReference type="ARBA" id="ARBA00023277"/>
    </source>
</evidence>
<dbReference type="PIRSF" id="PIRSF000904">
    <property type="entry name" value="FBPtase_SBPase"/>
    <property type="match status" value="1"/>
</dbReference>
<dbReference type="AlphaFoldDB" id="A0A559SV14"/>
<dbReference type="PIRSF" id="PIRSF500210">
    <property type="entry name" value="FBPtase"/>
    <property type="match status" value="1"/>
</dbReference>
<dbReference type="Gene3D" id="3.30.540.10">
    <property type="entry name" value="Fructose-1,6-Bisphosphatase, subunit A, domain 1"/>
    <property type="match status" value="1"/>
</dbReference>
<evidence type="ECO:0000256" key="3">
    <source>
        <dbReference type="ARBA" id="ARBA00010941"/>
    </source>
</evidence>
<feature type="binding site" evidence="9">
    <location>
        <begin position="113"/>
        <end position="116"/>
    </location>
    <ligand>
        <name>substrate</name>
    </ligand>
</feature>
<evidence type="ECO:0000256" key="2">
    <source>
        <dbReference type="ARBA" id="ARBA00005215"/>
    </source>
</evidence>
<comment type="caution">
    <text evidence="13">The sequence shown here is derived from an EMBL/GenBank/DDBJ whole genome shotgun (WGS) entry which is preliminary data.</text>
</comment>
<dbReference type="InterPro" id="IPR000146">
    <property type="entry name" value="FBPase_class-1"/>
</dbReference>
<feature type="binding site" evidence="9">
    <location>
        <position position="198"/>
    </location>
    <ligand>
        <name>substrate</name>
    </ligand>
</feature>
<comment type="subunit">
    <text evidence="9">Homotetramer.</text>
</comment>
<feature type="binding site" evidence="9">
    <location>
        <position position="110"/>
    </location>
    <ligand>
        <name>Mg(2+)</name>
        <dbReference type="ChEBI" id="CHEBI:18420"/>
        <label>2</label>
    </ligand>
</feature>
<feature type="domain" description="Fructose-1-6-bisphosphatase class 1 C-terminal" evidence="12">
    <location>
        <begin position="189"/>
        <end position="319"/>
    </location>
</feature>
<evidence type="ECO:0000256" key="6">
    <source>
        <dbReference type="ARBA" id="ARBA00022801"/>
    </source>
</evidence>
<dbReference type="PRINTS" id="PR00115">
    <property type="entry name" value="F16BPHPHTASE"/>
</dbReference>
<evidence type="ECO:0000256" key="1">
    <source>
        <dbReference type="ARBA" id="ARBA00001273"/>
    </source>
</evidence>
<keyword evidence="8 9" id="KW-0119">Carbohydrate metabolism</keyword>
<dbReference type="GO" id="GO:0000287">
    <property type="term" value="F:magnesium ion binding"/>
    <property type="evidence" value="ECO:0007669"/>
    <property type="project" value="UniProtKB-UniRule"/>
</dbReference>
<evidence type="ECO:0000256" key="10">
    <source>
        <dbReference type="RuleBase" id="RU000508"/>
    </source>
</evidence>
<comment type="cofactor">
    <cofactor evidence="9">
        <name>Mg(2+)</name>
        <dbReference type="ChEBI" id="CHEBI:18420"/>
    </cofactor>
    <text evidence="9">Binds 2 magnesium ions per subunit.</text>
</comment>
<feature type="binding site" evidence="9">
    <location>
        <position position="262"/>
    </location>
    <ligand>
        <name>substrate</name>
    </ligand>
</feature>
<feature type="binding site" evidence="9">
    <location>
        <position position="91"/>
    </location>
    <ligand>
        <name>Mg(2+)</name>
        <dbReference type="ChEBI" id="CHEBI:18420"/>
        <label>1</label>
    </ligand>
</feature>
<evidence type="ECO:0000313" key="13">
    <source>
        <dbReference type="EMBL" id="TVZ66194.1"/>
    </source>
</evidence>
<dbReference type="Pfam" id="PF00316">
    <property type="entry name" value="FBPase"/>
    <property type="match status" value="1"/>
</dbReference>
<evidence type="ECO:0000256" key="5">
    <source>
        <dbReference type="ARBA" id="ARBA00022723"/>
    </source>
</evidence>
<accession>A0A559SV14</accession>
<keyword evidence="7 9" id="KW-0460">Magnesium</keyword>
<dbReference type="GO" id="GO:0006002">
    <property type="term" value="P:fructose 6-phosphate metabolic process"/>
    <property type="evidence" value="ECO:0007669"/>
    <property type="project" value="TreeGrafter"/>
</dbReference>
<protein>
    <recommendedName>
        <fullName evidence="9">Fructose-1,6-bisphosphatase class 1</fullName>
        <shortName evidence="9">FBPase class 1</shortName>
        <ecNumber evidence="9">3.1.3.11</ecNumber>
    </recommendedName>
    <alternativeName>
        <fullName evidence="9">D-fructose-1,6-bisphosphate 1-phosphohydrolase class 1</fullName>
    </alternativeName>
</protein>
<evidence type="ECO:0000256" key="7">
    <source>
        <dbReference type="ARBA" id="ARBA00022842"/>
    </source>
</evidence>
<dbReference type="GO" id="GO:0005829">
    <property type="term" value="C:cytosol"/>
    <property type="evidence" value="ECO:0007669"/>
    <property type="project" value="TreeGrafter"/>
</dbReference>
<comment type="similarity">
    <text evidence="3 9 10">Belongs to the FBPase class 1 family.</text>
</comment>
<dbReference type="InterPro" id="IPR028343">
    <property type="entry name" value="FBPtase"/>
</dbReference>
<dbReference type="Proteomes" id="UP000319824">
    <property type="component" value="Unassembled WGS sequence"/>
</dbReference>
<dbReference type="PANTHER" id="PTHR11556">
    <property type="entry name" value="FRUCTOSE-1,6-BISPHOSPHATASE-RELATED"/>
    <property type="match status" value="1"/>
</dbReference>
<gene>
    <name evidence="9" type="primary">fbp</name>
    <name evidence="13" type="ORF">BCL32_6550</name>
</gene>
<dbReference type="EC" id="3.1.3.11" evidence="9"/>
<feature type="binding site" evidence="9">
    <location>
        <position position="112"/>
    </location>
    <ligand>
        <name>Mg(2+)</name>
        <dbReference type="ChEBI" id="CHEBI:18420"/>
        <label>1</label>
    </ligand>
</feature>
<name>A0A559SV14_9HYPH</name>